<accession>A0A644ZNC2</accession>
<dbReference type="AlphaFoldDB" id="A0A644ZNC2"/>
<gene>
    <name evidence="1" type="ORF">SDC9_87973</name>
</gene>
<protein>
    <submittedName>
        <fullName evidence="1">Uncharacterized protein</fullName>
    </submittedName>
</protein>
<dbReference type="AntiFam" id="ANF00233">
    <property type="entry name" value="Shadow ORF (opposite trxB)"/>
</dbReference>
<reference evidence="1" key="1">
    <citation type="submission" date="2019-08" db="EMBL/GenBank/DDBJ databases">
        <authorList>
            <person name="Kucharzyk K."/>
            <person name="Murdoch R.W."/>
            <person name="Higgins S."/>
            <person name="Loffler F."/>
        </authorList>
    </citation>
    <scope>NUCLEOTIDE SEQUENCE</scope>
</reference>
<name>A0A644ZNC2_9ZZZZ</name>
<organism evidence="1">
    <name type="scientific">bioreactor metagenome</name>
    <dbReference type="NCBI Taxonomy" id="1076179"/>
    <lineage>
        <taxon>unclassified sequences</taxon>
        <taxon>metagenomes</taxon>
        <taxon>ecological metagenomes</taxon>
    </lineage>
</organism>
<sequence length="132" mass="13567">MDKVRGFEGGHGAVGGGGDHLAQGFGPGVARGKDAGNAGFTVLAGNDIAIVVDIQNALKEAVVGLQANGDKDSAQFDFLRGVRLEVMQLDKGHPVAAADFVHHAVVMDDDVLPGLDRLGQDVVAPEFVPAVD</sequence>
<dbReference type="EMBL" id="VSSQ01009330">
    <property type="protein sequence ID" value="MPM41321.1"/>
    <property type="molecule type" value="Genomic_DNA"/>
</dbReference>
<evidence type="ECO:0000313" key="1">
    <source>
        <dbReference type="EMBL" id="MPM41321.1"/>
    </source>
</evidence>
<comment type="caution">
    <text evidence="1">The sequence shown here is derived from an EMBL/GenBank/DDBJ whole genome shotgun (WGS) entry which is preliminary data.</text>
</comment>
<proteinExistence type="predicted"/>